<evidence type="ECO:0000256" key="1">
    <source>
        <dbReference type="SAM" id="MobiDB-lite"/>
    </source>
</evidence>
<sequence>MPCLCSPSRSHPQVRTQLVPSMLPRVRR</sequence>
<keyword evidence="3" id="KW-1185">Reference proteome</keyword>
<reference evidence="2 3" key="1">
    <citation type="journal article" date="2019" name="Sci. Rep.">
        <title>Comparative genomics of chytrid fungi reveal insights into the obligate biotrophic and pathogenic lifestyle of Synchytrium endobioticum.</title>
        <authorList>
            <person name="van de Vossenberg B.T.L.H."/>
            <person name="Warris S."/>
            <person name="Nguyen H.D.T."/>
            <person name="van Gent-Pelzer M.P.E."/>
            <person name="Joly D.L."/>
            <person name="van de Geest H.C."/>
            <person name="Bonants P.J.M."/>
            <person name="Smith D.S."/>
            <person name="Levesque C.A."/>
            <person name="van der Lee T.A.J."/>
        </authorList>
    </citation>
    <scope>NUCLEOTIDE SEQUENCE [LARGE SCALE GENOMIC DNA]</scope>
    <source>
        <strain evidence="2 3">CBS 675.73</strain>
    </source>
</reference>
<gene>
    <name evidence="2" type="ORF">CcCBS67573_g01416</name>
</gene>
<comment type="caution">
    <text evidence="2">The sequence shown here is derived from an EMBL/GenBank/DDBJ whole genome shotgun (WGS) entry which is preliminary data.</text>
</comment>
<dbReference type="Proteomes" id="UP000320333">
    <property type="component" value="Unassembled WGS sequence"/>
</dbReference>
<name>A0A507FLH6_9FUNG</name>
<dbReference type="EMBL" id="QEAP01000024">
    <property type="protein sequence ID" value="TPX77281.1"/>
    <property type="molecule type" value="Genomic_DNA"/>
</dbReference>
<dbReference type="AlphaFoldDB" id="A0A507FLH6"/>
<proteinExistence type="predicted"/>
<feature type="compositionally biased region" description="Polar residues" evidence="1">
    <location>
        <begin position="7"/>
        <end position="19"/>
    </location>
</feature>
<organism evidence="2 3">
    <name type="scientific">Chytriomyces confervae</name>
    <dbReference type="NCBI Taxonomy" id="246404"/>
    <lineage>
        <taxon>Eukaryota</taxon>
        <taxon>Fungi</taxon>
        <taxon>Fungi incertae sedis</taxon>
        <taxon>Chytridiomycota</taxon>
        <taxon>Chytridiomycota incertae sedis</taxon>
        <taxon>Chytridiomycetes</taxon>
        <taxon>Chytridiales</taxon>
        <taxon>Chytriomycetaceae</taxon>
        <taxon>Chytriomyces</taxon>
    </lineage>
</organism>
<evidence type="ECO:0000313" key="3">
    <source>
        <dbReference type="Proteomes" id="UP000320333"/>
    </source>
</evidence>
<feature type="region of interest" description="Disordered" evidence="1">
    <location>
        <begin position="1"/>
        <end position="28"/>
    </location>
</feature>
<evidence type="ECO:0000313" key="2">
    <source>
        <dbReference type="EMBL" id="TPX77281.1"/>
    </source>
</evidence>
<accession>A0A507FLH6</accession>
<protein>
    <submittedName>
        <fullName evidence="2">Uncharacterized protein</fullName>
    </submittedName>
</protein>